<evidence type="ECO:0000313" key="3">
    <source>
        <dbReference type="Proteomes" id="UP000474175"/>
    </source>
</evidence>
<dbReference type="EMBL" id="JAAFZH010000001">
    <property type="protein sequence ID" value="NDU93330.1"/>
    <property type="molecule type" value="Genomic_DNA"/>
</dbReference>
<sequence length="645" mass="74262">MKNRYVLIVLWLVLAPAAQAQHWYKGNLHTHSLWSDGDDYPEMIMDWYKANGYNFVGLSDHNIIQDVEKWVNVPKQKDRRQTFDRYLRNFGPDWVTYQKGPNDSLKVRLKKLEEYRSHFEEPEKFLIIKSEELSTGYQGKPIHINVTNVQNLIRPQPGNSVAEVMQNNIDLVVAQRRQTRQPMFPHINHPNFYYAITAQDLMKLRYERFFEVFNGHPLVNNYGDSTREGTEAMWDKINHHFIQQGRPLMYGLGTDDSHHYYFFGPTFSNSGRAWVMVNAPELTPKALIEAMEAGRFYSTSGVTLKQLPQQGNTLRIDVKPEPKITYKIQFFGIRKGAQQAELLREVSDTTASFTLTNDLLLIRAKIISSKPKYNPYIQSGRPEDAVETAWTQPIAQSIPPTPVANVVPLPNAHAHNDYEQSRPLWDALDNGFTSIEADVHLLDDTLYVAHEWPSIKRPELSLENLYLKPLAERIRQNNGQVLAGYKGPFYLMIDVKTQADSTYRAMEKLITRYQSLLTLKGQRLLTVVLSGNRPLQALTKAKSRLLAVDGRPNDLGKGYKQTIMPIISDAYQNQLAWRGKGDIPASEFQKIRQLVDKTHQEGKKLRLWASPEDPQVWAKLREAGVDFISTDQLELARDFLLKQNR</sequence>
<dbReference type="GO" id="GO:0035312">
    <property type="term" value="F:5'-3' DNA exonuclease activity"/>
    <property type="evidence" value="ECO:0007669"/>
    <property type="project" value="TreeGrafter"/>
</dbReference>
<name>A0A6L9KZ64_9BACT</name>
<dbReference type="GO" id="GO:0006629">
    <property type="term" value="P:lipid metabolic process"/>
    <property type="evidence" value="ECO:0007669"/>
    <property type="project" value="InterPro"/>
</dbReference>
<dbReference type="RefSeq" id="WP_163941148.1">
    <property type="nucleotide sequence ID" value="NZ_JAAFZH010000001.1"/>
</dbReference>
<accession>A0A6L9KZ64</accession>
<dbReference type="InterPro" id="IPR016195">
    <property type="entry name" value="Pol/histidinol_Pase-like"/>
</dbReference>
<evidence type="ECO:0000313" key="2">
    <source>
        <dbReference type="EMBL" id="NDU93330.1"/>
    </source>
</evidence>
<dbReference type="PANTHER" id="PTHR42924:SF11">
    <property type="entry name" value="POLYMERASE_HISTIDINOL PHOSPHATASE N-TERMINAL DOMAIN-CONTAINING PROTEIN"/>
    <property type="match status" value="1"/>
</dbReference>
<dbReference type="AlphaFoldDB" id="A0A6L9KZ64"/>
<dbReference type="GO" id="GO:0008081">
    <property type="term" value="F:phosphoric diester hydrolase activity"/>
    <property type="evidence" value="ECO:0007669"/>
    <property type="project" value="InterPro"/>
</dbReference>
<feature type="chain" id="PRO_5026773449" evidence="1">
    <location>
        <begin position="21"/>
        <end position="645"/>
    </location>
</feature>
<keyword evidence="3" id="KW-1185">Reference proteome</keyword>
<dbReference type="PANTHER" id="PTHR42924">
    <property type="entry name" value="EXONUCLEASE"/>
    <property type="match status" value="1"/>
</dbReference>
<dbReference type="GO" id="GO:0004534">
    <property type="term" value="F:5'-3' RNA exonuclease activity"/>
    <property type="evidence" value="ECO:0007669"/>
    <property type="project" value="TreeGrafter"/>
</dbReference>
<dbReference type="InterPro" id="IPR039559">
    <property type="entry name" value="AIM6_PI-PLC-like_dom"/>
</dbReference>
<protein>
    <submittedName>
        <fullName evidence="2">Histidinol-phosphatase</fullName>
    </submittedName>
</protein>
<gene>
    <name evidence="2" type="ORF">GK108_00440</name>
</gene>
<dbReference type="CDD" id="cd08577">
    <property type="entry name" value="PI-PLCc_GDPD_SF_unchar3"/>
    <property type="match status" value="1"/>
</dbReference>
<organism evidence="2 3">
    <name type="scientific">Spirosoma terrae</name>
    <dbReference type="NCBI Taxonomy" id="1968276"/>
    <lineage>
        <taxon>Bacteria</taxon>
        <taxon>Pseudomonadati</taxon>
        <taxon>Bacteroidota</taxon>
        <taxon>Cytophagia</taxon>
        <taxon>Cytophagales</taxon>
        <taxon>Cytophagaceae</taxon>
        <taxon>Spirosoma</taxon>
    </lineage>
</organism>
<dbReference type="Proteomes" id="UP000474175">
    <property type="component" value="Unassembled WGS sequence"/>
</dbReference>
<dbReference type="SUPFAM" id="SSF89550">
    <property type="entry name" value="PHP domain-like"/>
    <property type="match status" value="1"/>
</dbReference>
<dbReference type="InterPro" id="IPR017946">
    <property type="entry name" value="PLC-like_Pdiesterase_TIM-brl"/>
</dbReference>
<keyword evidence="1" id="KW-0732">Signal</keyword>
<reference evidence="2 3" key="1">
    <citation type="submission" date="2020-02" db="EMBL/GenBank/DDBJ databases">
        <title>Draft genome sequence of two Spirosoma agri KCTC 52727 and Spirosoma terrae KCTC 52035.</title>
        <authorList>
            <person name="Rojas J."/>
            <person name="Ambika Manirajan B."/>
            <person name="Suarez C."/>
            <person name="Ratering S."/>
            <person name="Schnell S."/>
        </authorList>
    </citation>
    <scope>NUCLEOTIDE SEQUENCE [LARGE SCALE GENOMIC DNA]</scope>
    <source>
        <strain evidence="2 3">KCTC 52035</strain>
    </source>
</reference>
<feature type="signal peptide" evidence="1">
    <location>
        <begin position="1"/>
        <end position="20"/>
    </location>
</feature>
<dbReference type="Gene3D" id="3.20.20.190">
    <property type="entry name" value="Phosphatidylinositol (PI) phosphodiesterase"/>
    <property type="match status" value="1"/>
</dbReference>
<proteinExistence type="predicted"/>
<evidence type="ECO:0000256" key="1">
    <source>
        <dbReference type="SAM" id="SignalP"/>
    </source>
</evidence>
<comment type="caution">
    <text evidence="2">The sequence shown here is derived from an EMBL/GenBank/DDBJ whole genome shotgun (WGS) entry which is preliminary data.</text>
</comment>
<dbReference type="Gene3D" id="3.20.20.140">
    <property type="entry name" value="Metal-dependent hydrolases"/>
    <property type="match status" value="1"/>
</dbReference>
<dbReference type="InterPro" id="IPR052018">
    <property type="entry name" value="PHP_domain"/>
</dbReference>
<dbReference type="SUPFAM" id="SSF51695">
    <property type="entry name" value="PLC-like phosphodiesterases"/>
    <property type="match status" value="1"/>
</dbReference>